<dbReference type="AlphaFoldDB" id="A0A433PPG7"/>
<dbReference type="Proteomes" id="UP000274822">
    <property type="component" value="Unassembled WGS sequence"/>
</dbReference>
<gene>
    <name evidence="1" type="ORF">BC938DRAFT_475752</name>
</gene>
<comment type="caution">
    <text evidence="1">The sequence shown here is derived from an EMBL/GenBank/DDBJ whole genome shotgun (WGS) entry which is preliminary data.</text>
</comment>
<protein>
    <submittedName>
        <fullName evidence="1">Uncharacterized protein</fullName>
    </submittedName>
</protein>
<feature type="non-terminal residue" evidence="1">
    <location>
        <position position="1"/>
    </location>
</feature>
<reference evidence="1 2" key="1">
    <citation type="journal article" date="2018" name="New Phytol.">
        <title>Phylogenomics of Endogonaceae and evolution of mycorrhizas within Mucoromycota.</title>
        <authorList>
            <person name="Chang Y."/>
            <person name="Desiro A."/>
            <person name="Na H."/>
            <person name="Sandor L."/>
            <person name="Lipzen A."/>
            <person name="Clum A."/>
            <person name="Barry K."/>
            <person name="Grigoriev I.V."/>
            <person name="Martin F.M."/>
            <person name="Stajich J.E."/>
            <person name="Smith M.E."/>
            <person name="Bonito G."/>
            <person name="Spatafora J.W."/>
        </authorList>
    </citation>
    <scope>NUCLEOTIDE SEQUENCE [LARGE SCALE GENOMIC DNA]</scope>
    <source>
        <strain evidence="1 2">AD002</strain>
    </source>
</reference>
<dbReference type="EMBL" id="RBNJ01021679">
    <property type="protein sequence ID" value="RUS19340.1"/>
    <property type="molecule type" value="Genomic_DNA"/>
</dbReference>
<name>A0A433PPG7_9FUNG</name>
<sequence>KKERDDIATAIEEISPESINKEYSVSLGFKDREDTATLRRAIVAYAENLRNIDLPISEAAFDNYFTNMLTKRFLDSQELKIDVYATIKVLRGHVNGIALAHSRAHRKRKKILSEKLTTQGGCFGAVPETPAKKARQKDPGE</sequence>
<keyword evidence="2" id="KW-1185">Reference proteome</keyword>
<evidence type="ECO:0000313" key="1">
    <source>
        <dbReference type="EMBL" id="RUS19340.1"/>
    </source>
</evidence>
<organism evidence="1 2">
    <name type="scientific">Jimgerdemannia flammicorona</name>
    <dbReference type="NCBI Taxonomy" id="994334"/>
    <lineage>
        <taxon>Eukaryota</taxon>
        <taxon>Fungi</taxon>
        <taxon>Fungi incertae sedis</taxon>
        <taxon>Mucoromycota</taxon>
        <taxon>Mucoromycotina</taxon>
        <taxon>Endogonomycetes</taxon>
        <taxon>Endogonales</taxon>
        <taxon>Endogonaceae</taxon>
        <taxon>Jimgerdemannia</taxon>
    </lineage>
</organism>
<proteinExistence type="predicted"/>
<accession>A0A433PPG7</accession>
<evidence type="ECO:0000313" key="2">
    <source>
        <dbReference type="Proteomes" id="UP000274822"/>
    </source>
</evidence>